<proteinExistence type="predicted"/>
<reference evidence="2" key="1">
    <citation type="submission" date="2014-09" db="EMBL/GenBank/DDBJ databases">
        <authorList>
            <person name="Mudge J."/>
            <person name="Ramaraj T."/>
            <person name="Lindquist I.E."/>
            <person name="Bharti A.K."/>
            <person name="Sundararajan A."/>
            <person name="Cameron C.T."/>
            <person name="Woodward J.E."/>
            <person name="May G.D."/>
            <person name="Brubaker C."/>
            <person name="Broadhvest J."/>
            <person name="Wilkins T.A."/>
        </authorList>
    </citation>
    <scope>NUCLEOTIDE SEQUENCE</scope>
    <source>
        <strain evidence="2">cv. AKA8401</strain>
    </source>
</reference>
<keyword evidence="2" id="KW-1185">Reference proteome</keyword>
<accession>A0A0B0P743</accession>
<dbReference type="AlphaFoldDB" id="A0A0B0P743"/>
<sequence>MTHPYFIFFTKAQTQDTYHTY</sequence>
<name>A0A0B0P743_GOSAR</name>
<protein>
    <submittedName>
        <fullName evidence="1">Uncharacterized protein</fullName>
    </submittedName>
</protein>
<evidence type="ECO:0000313" key="2">
    <source>
        <dbReference type="Proteomes" id="UP000032142"/>
    </source>
</evidence>
<dbReference type="EMBL" id="KN416784">
    <property type="protein sequence ID" value="KHG20835.1"/>
    <property type="molecule type" value="Genomic_DNA"/>
</dbReference>
<dbReference type="Proteomes" id="UP000032142">
    <property type="component" value="Unassembled WGS sequence"/>
</dbReference>
<gene>
    <name evidence="1" type="ORF">F383_27480</name>
</gene>
<evidence type="ECO:0000313" key="1">
    <source>
        <dbReference type="EMBL" id="KHG20835.1"/>
    </source>
</evidence>
<organism evidence="1 2">
    <name type="scientific">Gossypium arboreum</name>
    <name type="common">Tree cotton</name>
    <name type="synonym">Gossypium nanking</name>
    <dbReference type="NCBI Taxonomy" id="29729"/>
    <lineage>
        <taxon>Eukaryota</taxon>
        <taxon>Viridiplantae</taxon>
        <taxon>Streptophyta</taxon>
        <taxon>Embryophyta</taxon>
        <taxon>Tracheophyta</taxon>
        <taxon>Spermatophyta</taxon>
        <taxon>Magnoliopsida</taxon>
        <taxon>eudicotyledons</taxon>
        <taxon>Gunneridae</taxon>
        <taxon>Pentapetalae</taxon>
        <taxon>rosids</taxon>
        <taxon>malvids</taxon>
        <taxon>Malvales</taxon>
        <taxon>Malvaceae</taxon>
        <taxon>Malvoideae</taxon>
        <taxon>Gossypium</taxon>
    </lineage>
</organism>